<dbReference type="InterPro" id="IPR003607">
    <property type="entry name" value="HD/PDEase_dom"/>
</dbReference>
<keyword evidence="4" id="KW-0175">Coiled coil</keyword>
<evidence type="ECO:0000256" key="2">
    <source>
        <dbReference type="ARBA" id="ARBA00024867"/>
    </source>
</evidence>
<proteinExistence type="predicted"/>
<dbReference type="Pfam" id="PF13487">
    <property type="entry name" value="HD_5"/>
    <property type="match status" value="1"/>
</dbReference>
<feature type="domain" description="HD-GYP" evidence="6">
    <location>
        <begin position="152"/>
        <end position="350"/>
    </location>
</feature>
<dbReference type="GO" id="GO:0000160">
    <property type="term" value="P:phosphorelay signal transduction system"/>
    <property type="evidence" value="ECO:0007669"/>
    <property type="project" value="InterPro"/>
</dbReference>
<dbReference type="InterPro" id="IPR037522">
    <property type="entry name" value="HD_GYP_dom"/>
</dbReference>
<gene>
    <name evidence="7" type="primary">rpfG_1</name>
    <name evidence="7" type="ORF">AMURIS_01761</name>
</gene>
<dbReference type="CDD" id="cd00077">
    <property type="entry name" value="HDc"/>
    <property type="match status" value="1"/>
</dbReference>
<dbReference type="Pfam" id="PF00072">
    <property type="entry name" value="Response_reg"/>
    <property type="match status" value="1"/>
</dbReference>
<dbReference type="GO" id="GO:0016787">
    <property type="term" value="F:hydrolase activity"/>
    <property type="evidence" value="ECO:0007669"/>
    <property type="project" value="UniProtKB-KW"/>
</dbReference>
<keyword evidence="8" id="KW-1185">Reference proteome</keyword>
<evidence type="ECO:0000256" key="4">
    <source>
        <dbReference type="SAM" id="Coils"/>
    </source>
</evidence>
<comment type="function">
    <text evidence="2">May play the central regulatory role in sporulation. It may be an element of the effector pathway responsible for the activation of sporulation genes in response to nutritional stress. Spo0A may act in concert with spo0H (a sigma factor) to control the expression of some genes that are critical to the sporulation process.</text>
</comment>
<keyword evidence="7" id="KW-0378">Hydrolase</keyword>
<dbReference type="SUPFAM" id="SSF109604">
    <property type="entry name" value="HD-domain/PDEase-like"/>
    <property type="match status" value="1"/>
</dbReference>
<dbReference type="PANTHER" id="PTHR45228">
    <property type="entry name" value="CYCLIC DI-GMP PHOSPHODIESTERASE TM_0186-RELATED"/>
    <property type="match status" value="1"/>
</dbReference>
<dbReference type="PROSITE" id="PS51832">
    <property type="entry name" value="HD_GYP"/>
    <property type="match status" value="1"/>
</dbReference>
<dbReference type="SUPFAM" id="SSF52172">
    <property type="entry name" value="CheY-like"/>
    <property type="match status" value="1"/>
</dbReference>
<dbReference type="Gene3D" id="3.40.50.2300">
    <property type="match status" value="1"/>
</dbReference>
<evidence type="ECO:0000313" key="8">
    <source>
        <dbReference type="Proteomes" id="UP000236311"/>
    </source>
</evidence>
<name>A0A2K4ZF07_9FIRM</name>
<evidence type="ECO:0000313" key="7">
    <source>
        <dbReference type="EMBL" id="SOY29046.1"/>
    </source>
</evidence>
<evidence type="ECO:0000256" key="1">
    <source>
        <dbReference type="ARBA" id="ARBA00018672"/>
    </source>
</evidence>
<protein>
    <recommendedName>
        <fullName evidence="1">Stage 0 sporulation protein A homolog</fullName>
    </recommendedName>
</protein>
<dbReference type="InterPro" id="IPR052020">
    <property type="entry name" value="Cyclic_di-GMP/3'3'-cGAMP_PDE"/>
</dbReference>
<keyword evidence="3" id="KW-0597">Phosphoprotein</keyword>
<dbReference type="Gene3D" id="1.10.3210.10">
    <property type="entry name" value="Hypothetical protein af1432"/>
    <property type="match status" value="1"/>
</dbReference>
<feature type="domain" description="Response regulatory" evidence="5">
    <location>
        <begin position="9"/>
        <end position="125"/>
    </location>
</feature>
<dbReference type="EMBL" id="OFSM01000008">
    <property type="protein sequence ID" value="SOY29046.1"/>
    <property type="molecule type" value="Genomic_DNA"/>
</dbReference>
<evidence type="ECO:0000259" key="5">
    <source>
        <dbReference type="PROSITE" id="PS50110"/>
    </source>
</evidence>
<dbReference type="Proteomes" id="UP000236311">
    <property type="component" value="Unassembled WGS sequence"/>
</dbReference>
<accession>A0A2K4ZF07</accession>
<feature type="coiled-coil region" evidence="4">
    <location>
        <begin position="131"/>
        <end position="158"/>
    </location>
</feature>
<organism evidence="7 8">
    <name type="scientific">Acetatifactor muris</name>
    <dbReference type="NCBI Taxonomy" id="879566"/>
    <lineage>
        <taxon>Bacteria</taxon>
        <taxon>Bacillati</taxon>
        <taxon>Bacillota</taxon>
        <taxon>Clostridia</taxon>
        <taxon>Lachnospirales</taxon>
        <taxon>Lachnospiraceae</taxon>
        <taxon>Acetatifactor</taxon>
    </lineage>
</organism>
<dbReference type="OrthoDB" id="9804747at2"/>
<reference evidence="7 8" key="1">
    <citation type="submission" date="2018-01" db="EMBL/GenBank/DDBJ databases">
        <authorList>
            <person name="Gaut B.S."/>
            <person name="Morton B.R."/>
            <person name="Clegg M.T."/>
            <person name="Duvall M.R."/>
        </authorList>
    </citation>
    <scope>NUCLEOTIDE SEQUENCE [LARGE SCALE GENOMIC DNA]</scope>
    <source>
        <strain evidence="7">GP69</strain>
    </source>
</reference>
<dbReference type="AlphaFoldDB" id="A0A2K4ZF07"/>
<evidence type="ECO:0000259" key="6">
    <source>
        <dbReference type="PROSITE" id="PS51832"/>
    </source>
</evidence>
<dbReference type="PROSITE" id="PS50110">
    <property type="entry name" value="RESPONSE_REGULATORY"/>
    <property type="match status" value="1"/>
</dbReference>
<evidence type="ECO:0000256" key="3">
    <source>
        <dbReference type="PROSITE-ProRule" id="PRU00169"/>
    </source>
</evidence>
<dbReference type="InterPro" id="IPR001789">
    <property type="entry name" value="Sig_transdc_resp-reg_receiver"/>
</dbReference>
<dbReference type="InterPro" id="IPR011006">
    <property type="entry name" value="CheY-like_superfamily"/>
</dbReference>
<sequence length="350" mass="39405">MSYGERTAEILIVDDWETNRQVLEQIILGIGARPVLAESGEAALRKIRESRPQLILTDISMPGMDGYELCRILKADKKTKNIPVIFISAYDNPKDVIEGLTLGGTDYITKPFIPEVVQARVGIQLRLYAAHRELQEMNRRLQTSVTELLKQIEQEKKDVLYALAGIAAGNSCYRKEHIERLSQNCRILAQGMQLSPLFEDKISDAYIDTIELAAPLCDIGNIGIPLELLRRQTALSEEEMSIVQTHTTIGAKLLEDLHVGKDYNDFINTAADIARYHHENWDGSGYPEGLKKEEIPLAAQIVSIVEVYCALTDKKNYGREEAFEIMGGEAGVKFNPEVYKICRKISRRLL</sequence>
<feature type="modified residue" description="4-aspartylphosphate" evidence="3">
    <location>
        <position position="58"/>
    </location>
</feature>
<dbReference type="RefSeq" id="WP_103239178.1">
    <property type="nucleotide sequence ID" value="NZ_CANRXC010000015.1"/>
</dbReference>
<dbReference type="SMART" id="SM00448">
    <property type="entry name" value="REC"/>
    <property type="match status" value="1"/>
</dbReference>